<organism evidence="10 11">
    <name type="scientific">Vitreoscilla stercoraria</name>
    <dbReference type="NCBI Taxonomy" id="61"/>
    <lineage>
        <taxon>Bacteria</taxon>
        <taxon>Pseudomonadati</taxon>
        <taxon>Pseudomonadota</taxon>
        <taxon>Betaproteobacteria</taxon>
        <taxon>Neisseriales</taxon>
        <taxon>Neisseriaceae</taxon>
        <taxon>Vitreoscilla</taxon>
    </lineage>
</organism>
<dbReference type="PROSITE" id="PS00879">
    <property type="entry name" value="ODR_DC_2_2"/>
    <property type="match status" value="1"/>
</dbReference>
<evidence type="ECO:0000259" key="8">
    <source>
        <dbReference type="Pfam" id="PF00278"/>
    </source>
</evidence>
<feature type="modified residue" description="N6-(pyridoxal phosphate)lysine" evidence="5">
    <location>
        <position position="60"/>
    </location>
</feature>
<dbReference type="SUPFAM" id="SSF51419">
    <property type="entry name" value="PLP-binding barrel"/>
    <property type="match status" value="1"/>
</dbReference>
<dbReference type="HAMAP" id="MF_02120">
    <property type="entry name" value="LysA"/>
    <property type="match status" value="1"/>
</dbReference>
<accession>A0ABY4EA87</accession>
<keyword evidence="3 5" id="KW-0663">Pyridoxal phosphate</keyword>
<protein>
    <recommendedName>
        <fullName evidence="5 6">Diaminopimelate decarboxylase</fullName>
        <shortName evidence="5">DAP decarboxylase</shortName>
        <shortName evidence="5">DAPDC</shortName>
        <ecNumber evidence="5 6">4.1.1.20</ecNumber>
    </recommendedName>
</protein>
<gene>
    <name evidence="5 10" type="primary">lysA</name>
    <name evidence="10" type="ORF">LVJ81_11425</name>
</gene>
<proteinExistence type="inferred from homology"/>
<sequence length="414" mass="44428">MSLFQSIDNSLHFDQVSLAQLAKTYGTPLYVYSQTALTQAFQAYQQAFAKNQPLICYAVKANGNLSVLKHFASLGSGFDIVSGGELARVLAAGGDAGKVIFSGVGKSAAEIQDALQAGVLCFNVESLPELDRINSVAAKMGVQAPISLRINPDVDAQTHPYISTGLKENKFGIAFVDALQAYRHAASLENLQIVGIDCHIGSQLIDLSPLTEALERLLVLVDQLEAEGIVLQHIDIGGGVGIVYSDETQPDLQAYADSVARLLEGRPQHLVMEPGRSLVGNAGVLLTQVEFVKQGETKNFVIVDAAMNDLMRPALYQAYHEVVAVAPRNDVETVLADVVGPICETGDFLAQNRQLAVVEGDLLAIQSAGAYASSMASNYNSRGKAAEILVCEGQETLVRRRENVSDLWRDEILA</sequence>
<reference evidence="10" key="1">
    <citation type="submission" date="2021-12" db="EMBL/GenBank/DDBJ databases">
        <authorList>
            <person name="Veyrier F.J."/>
        </authorList>
    </citation>
    <scope>NUCLEOTIDE SEQUENCE</scope>
    <source>
        <strain evidence="10">SAG 1488-6</strain>
    </source>
</reference>
<evidence type="ECO:0000313" key="11">
    <source>
        <dbReference type="Proteomes" id="UP000832034"/>
    </source>
</evidence>
<feature type="binding site" evidence="5">
    <location>
        <position position="312"/>
    </location>
    <ligand>
        <name>substrate</name>
    </ligand>
</feature>
<comment type="subunit">
    <text evidence="5">Homodimer.</text>
</comment>
<dbReference type="Gene3D" id="2.40.37.10">
    <property type="entry name" value="Lyase, Ornithine Decarboxylase, Chain A, domain 1"/>
    <property type="match status" value="1"/>
</dbReference>
<feature type="domain" description="Orn/DAP/Arg decarboxylase 2 N-terminal" evidence="9">
    <location>
        <begin position="37"/>
        <end position="279"/>
    </location>
</feature>
<dbReference type="EMBL" id="CP091512">
    <property type="protein sequence ID" value="UOO92211.1"/>
    <property type="molecule type" value="Genomic_DNA"/>
</dbReference>
<keyword evidence="5 7" id="KW-0457">Lysine biosynthesis</keyword>
<dbReference type="EC" id="4.1.1.20" evidence="5 6"/>
<comment type="similarity">
    <text evidence="5">Belongs to the Orn/Lys/Arg decarboxylase class-II family. LysA subfamily.</text>
</comment>
<dbReference type="RefSeq" id="WP_019959402.1">
    <property type="nucleotide sequence ID" value="NZ_CP091512.1"/>
</dbReference>
<keyword evidence="4 5" id="KW-0456">Lyase</keyword>
<evidence type="ECO:0000313" key="10">
    <source>
        <dbReference type="EMBL" id="UOO92211.1"/>
    </source>
</evidence>
<evidence type="ECO:0000259" key="9">
    <source>
        <dbReference type="Pfam" id="PF02784"/>
    </source>
</evidence>
<evidence type="ECO:0000256" key="5">
    <source>
        <dbReference type="HAMAP-Rule" id="MF_02120"/>
    </source>
</evidence>
<dbReference type="InterPro" id="IPR029066">
    <property type="entry name" value="PLP-binding_barrel"/>
</dbReference>
<dbReference type="Proteomes" id="UP000832034">
    <property type="component" value="Chromosome"/>
</dbReference>
<dbReference type="InterPro" id="IPR022644">
    <property type="entry name" value="De-COase2_N"/>
</dbReference>
<feature type="binding site" evidence="5">
    <location>
        <position position="344"/>
    </location>
    <ligand>
        <name>substrate</name>
    </ligand>
</feature>
<dbReference type="PANTHER" id="PTHR43727:SF2">
    <property type="entry name" value="GROUP IV DECARBOXYLASE"/>
    <property type="match status" value="1"/>
</dbReference>
<keyword evidence="2 5" id="KW-0210">Decarboxylase</keyword>
<keyword evidence="5" id="KW-0028">Amino-acid biosynthesis</keyword>
<dbReference type="PRINTS" id="PR01181">
    <property type="entry name" value="DAPDCRBXLASE"/>
</dbReference>
<evidence type="ECO:0000256" key="4">
    <source>
        <dbReference type="ARBA" id="ARBA00023239"/>
    </source>
</evidence>
<comment type="function">
    <text evidence="5">Specifically catalyzes the decarboxylation of meso-diaminopimelate (meso-DAP) to L-lysine.</text>
</comment>
<dbReference type="Pfam" id="PF00278">
    <property type="entry name" value="Orn_DAP_Arg_deC"/>
    <property type="match status" value="1"/>
</dbReference>
<keyword evidence="11" id="KW-1185">Reference proteome</keyword>
<dbReference type="Gene3D" id="3.20.20.10">
    <property type="entry name" value="Alanine racemase"/>
    <property type="match status" value="1"/>
</dbReference>
<dbReference type="GO" id="GO:0008836">
    <property type="term" value="F:diaminopimelate decarboxylase activity"/>
    <property type="evidence" value="ECO:0007669"/>
    <property type="project" value="UniProtKB-EC"/>
</dbReference>
<dbReference type="InterPro" id="IPR022643">
    <property type="entry name" value="De-COase2_C"/>
</dbReference>
<evidence type="ECO:0000256" key="2">
    <source>
        <dbReference type="ARBA" id="ARBA00022793"/>
    </source>
</evidence>
<dbReference type="InterPro" id="IPR002986">
    <property type="entry name" value="DAP_deCOOHase_LysA"/>
</dbReference>
<feature type="binding site" evidence="5">
    <location>
        <position position="276"/>
    </location>
    <ligand>
        <name>substrate</name>
    </ligand>
</feature>
<evidence type="ECO:0000256" key="3">
    <source>
        <dbReference type="ARBA" id="ARBA00022898"/>
    </source>
</evidence>
<evidence type="ECO:0000256" key="1">
    <source>
        <dbReference type="ARBA" id="ARBA00001933"/>
    </source>
</evidence>
<dbReference type="InterPro" id="IPR009006">
    <property type="entry name" value="Ala_racemase/Decarboxylase_C"/>
</dbReference>
<evidence type="ECO:0000256" key="6">
    <source>
        <dbReference type="NCBIfam" id="TIGR01048"/>
    </source>
</evidence>
<feature type="domain" description="Orn/DAP/Arg decarboxylase 2 C-terminal" evidence="8">
    <location>
        <begin position="30"/>
        <end position="369"/>
    </location>
</feature>
<feature type="binding site" evidence="5">
    <location>
        <position position="371"/>
    </location>
    <ligand>
        <name>pyridoxal 5'-phosphate</name>
        <dbReference type="ChEBI" id="CHEBI:597326"/>
    </ligand>
</feature>
<dbReference type="PRINTS" id="PR01179">
    <property type="entry name" value="ODADCRBXLASE"/>
</dbReference>
<evidence type="ECO:0000256" key="7">
    <source>
        <dbReference type="RuleBase" id="RU003738"/>
    </source>
</evidence>
<comment type="cofactor">
    <cofactor evidence="1 5 7">
        <name>pyridoxal 5'-phosphate</name>
        <dbReference type="ChEBI" id="CHEBI:597326"/>
    </cofactor>
</comment>
<feature type="binding site" evidence="5">
    <location>
        <position position="316"/>
    </location>
    <ligand>
        <name>substrate</name>
    </ligand>
</feature>
<dbReference type="InterPro" id="IPR022657">
    <property type="entry name" value="De-COase2_CS"/>
</dbReference>
<dbReference type="NCBIfam" id="TIGR01048">
    <property type="entry name" value="lysA"/>
    <property type="match status" value="1"/>
</dbReference>
<comment type="catalytic activity">
    <reaction evidence="5 7">
        <text>meso-2,6-diaminopimelate + H(+) = L-lysine + CO2</text>
        <dbReference type="Rhea" id="RHEA:15101"/>
        <dbReference type="ChEBI" id="CHEBI:15378"/>
        <dbReference type="ChEBI" id="CHEBI:16526"/>
        <dbReference type="ChEBI" id="CHEBI:32551"/>
        <dbReference type="ChEBI" id="CHEBI:57791"/>
        <dbReference type="EC" id="4.1.1.20"/>
    </reaction>
</comment>
<dbReference type="SUPFAM" id="SSF50621">
    <property type="entry name" value="Alanine racemase C-terminal domain-like"/>
    <property type="match status" value="1"/>
</dbReference>
<reference evidence="10" key="2">
    <citation type="journal article" date="2022" name="Res Sq">
        <title>Evolution of multicellular longitudinally dividing oral cavity symbionts (Neisseriaceae).</title>
        <authorList>
            <person name="Nyongesa S."/>
            <person name="Weber P."/>
            <person name="Bernet E."/>
            <person name="Pullido F."/>
            <person name="Nieckarz M."/>
            <person name="Delaby M."/>
            <person name="Nieves C."/>
            <person name="Viehboeck T."/>
            <person name="Krause N."/>
            <person name="Rivera-Millot A."/>
            <person name="Nakamura A."/>
            <person name="Vischer N."/>
            <person name="VanNieuwenhze M."/>
            <person name="Brun Y."/>
            <person name="Cava F."/>
            <person name="Bulgheresi S."/>
            <person name="Veyrier F."/>
        </authorList>
    </citation>
    <scope>NUCLEOTIDE SEQUENCE</scope>
    <source>
        <strain evidence="10">SAG 1488-6</strain>
    </source>
</reference>
<dbReference type="Pfam" id="PF02784">
    <property type="entry name" value="Orn_Arg_deC_N"/>
    <property type="match status" value="1"/>
</dbReference>
<feature type="binding site" evidence="5">
    <location>
        <position position="239"/>
    </location>
    <ligand>
        <name>pyridoxal 5'-phosphate</name>
        <dbReference type="ChEBI" id="CHEBI:597326"/>
    </ligand>
</feature>
<name>A0ABY4EA87_VITST</name>
<dbReference type="PANTHER" id="PTHR43727">
    <property type="entry name" value="DIAMINOPIMELATE DECARBOXYLASE"/>
    <property type="match status" value="1"/>
</dbReference>
<dbReference type="InterPro" id="IPR000183">
    <property type="entry name" value="Orn/DAP/Arg_de-COase"/>
</dbReference>
<dbReference type="CDD" id="cd06828">
    <property type="entry name" value="PLPDE_III_DapDC"/>
    <property type="match status" value="1"/>
</dbReference>
<feature type="binding site" evidence="5">
    <location>
        <position position="371"/>
    </location>
    <ligand>
        <name>substrate</name>
    </ligand>
</feature>
<comment type="pathway">
    <text evidence="5 7">Amino-acid biosynthesis; L-lysine biosynthesis via DAP pathway; L-lysine from DL-2,6-diaminopimelate: step 1/1.</text>
</comment>
<feature type="binding site" evidence="5">
    <location>
        <begin position="273"/>
        <end position="276"/>
    </location>
    <ligand>
        <name>pyridoxal 5'-phosphate</name>
        <dbReference type="ChEBI" id="CHEBI:597326"/>
    </ligand>
</feature>